<protein>
    <recommendedName>
        <fullName evidence="2">ubiquitinyl hydrolase 1</fullName>
        <ecNumber evidence="2">3.4.19.12</ecNumber>
    </recommendedName>
</protein>
<sequence length="2351" mass="266575">MTDSICKPNGLKYRLYDCSRYCWAAASFSHCSLSDACTPALSPSSPYSPSAHTLASTLHTPNSILASQDQAPAYLNLHEHISFGILRSGGRLQWLNITRELRMRVLAFHHPDVHTLIAQAASQIGPISEQDVVEWHVELMERSFGQLLLDELERLLSDTRDNWSNATTVQTIVFLLGRWLASARGHPDLVVHGCRLLREARTVTYAWMRLLISRLQDFTDQEMVTDFQNRICTVAAICRGTYDVDPIYFASVLSSDEDVSTIIECSIVIHDNSPPRDIHDPLRTLLIRDRRLSHSIEPFLKARIEHNRGGLDKAVQREWPGYSSDGPWVFATGANECWASTRTASIAGADPQVVDINIRNGRLLVDGKPLGRLPTEIVSHDTYTRLFGKKILDIIPSRLPGMDFATRQAIFGAQIHFHLDQTNELVIQAQCGSSVYELIPHCKFFDDLPTFFVNRYTHWLLLGQSMRSTVEFRPCATWWKTNTDNWRIEYCSWQMHRGTLCMMDIHSPTFKMCWNRVAALEERCYLSITVDRKPGGLLKVELPRYKLSFFVNENHELESLDLRAMLIDINQSAGTLFGLSRQLVLRAKDPNATELTHPSRRILIVPFGNLVPYISGHHVKVNVILAGEEIRYFKYDINTNLGFLKATTLTAGFFKILLHACTSHPLIDPLTGRTGTEEALSELASSCSFSFQSLCDDDTALLKKIASLSPGRHFYPKHLQVMETVIWGILWPLAQHHAFRPLAKSILQFAEDLGVFHPGTSSAPVSLALEARSEQLHYRAASELSKLYPGEFAHSTDSLAHDREYYPPVDVRLRSGTTESRVIAAFNAANTAALVQTWPSYLDTVSDLRHQVESWHGVSGNAGLPLAISYNKSFMQSGFLPPIWCSLYTQCVNERTSIRSSKLTFTLATIAYQLPGYRPLLPTLLSFASVGSAFHAYPCPNYPDHVYNFTLGQSPLRDDLVRFVSASAVPFEGTRFANLSKEWGETPDQFQSRCIREYNTERDRQIALAVQHLLGQWPCDQPSTLLHQALLRADGFREKVLDRFRRCFRNRHFHEHLGHVESLLRQHHSLSDSSTTEPYQLHSIAYHPTPAFRAITLHQLIQREPAASGSFTPTVPVLELPSVFVNTTLSAAELERILRNLSVNENAQSPHAKLHQLYIDAIERSRKKLDSQEAAPSFSPPTMNALARYNAKCRNAVEEIMRSILSILEPRTSLPREAGQTPRINVRALLSELLSFATLPPDWQEKLVALAQSFIRLQRSQRLLRFFNMKMAGDLSRELANYTFEKDEAFQKPEWLLIQIDSNFIVRPIQRAVANEMMSPSSKENTILQLNMGEGKSSVIVPLITALLADGKTLARVVVLKSLSFQMFQMLRNTLSGLVNRRIFFFPFSRDVQVHQASHAQKIQSLFELCMRDRGVWIAQPEHILSFKLMGLDLMLDAVAGTGNSVYSALLRSQRWLNDNVRDVLDESDEILNVAYQLVYTSGRQAPLEDHPDRWTTIQGILAYVQEIAQDLAEAFPTGVELHRSNTEAAFHSSIRILTNEAGGSLVRHIGRKLLETNEFRLLQPEIREDVFCFITEPTPTISLVRLRETCEHTALWTGILLRRGILAGGILVFALQKKRWRVEYGLDPRRTMLAVPYRAKDVPSLRSDFGHPDVAIVLTCLSYYYGGLTDKQVDLSFELLLALDNPALEYESWVRDVSKIPISLREVIGINTEDTDQRRNILTPLFRRNLAVVNFYLRQVVFPKEAKQFPYKLATSAWDLAEEKKHFVTGFSGTNDGQYLLPTSIAQQDPLDQLSTAAKVLNYLLRPESREYCCTEGRSTKDFMQLLVKQEPEIRVLLDVGAQMLEMQNPELAKYWLSIAPVLKAVVYFNDNDQLMVMARDGSTELLVSSSFADQLEDCAVYLDDVHTRGTDLKLPLKTRAAITLGPGVTKDRLVQGSMRMRQLGQGQSVMFFAPPEVDRNIRFHCKLDNDSHISSENIIQWVMLETISSIDQFVPHWAKQGVGYKKRHAAWSQYIQDESAISVEGLRSTWVEKEARTLQEMYDFDHLSTQRHRAFDIPDMANRLDAMGFSQIVEASDDEEQEREVAHEVERERQVERPPPATPSPHKLHPDVRQLVRTGVVRRNSPAFVSPFSTFTALDKNGAWSSRMLATRDFTSTVEADGHPKDYIRPVTWILSTSSGGGHLIIISPWEANELLPDIRASLHVHLHQYAPRTMENMRSFEDLRFYTLPASRPLPGGRWGVNEITHLNLFAGQLYLKNIDEYRRLCNMLGLYIDDQVSGDGSSVKYESDGFVAPGNRRGEMVERCFFTDSPLLAVKDLVGWRRKGLDYMSTHMGRILHAGMVREGDFK</sequence>
<keyword evidence="4" id="KW-0833">Ubl conjugation pathway</keyword>
<feature type="domain" description="DUF3645" evidence="9">
    <location>
        <begin position="1628"/>
        <end position="1660"/>
    </location>
</feature>
<reference evidence="10" key="1">
    <citation type="submission" date="2023-03" db="EMBL/GenBank/DDBJ databases">
        <title>Massive genome expansion in bonnet fungi (Mycena s.s.) driven by repeated elements and novel gene families across ecological guilds.</title>
        <authorList>
            <consortium name="Lawrence Berkeley National Laboratory"/>
            <person name="Harder C.B."/>
            <person name="Miyauchi S."/>
            <person name="Viragh M."/>
            <person name="Kuo A."/>
            <person name="Thoen E."/>
            <person name="Andreopoulos B."/>
            <person name="Lu D."/>
            <person name="Skrede I."/>
            <person name="Drula E."/>
            <person name="Henrissat B."/>
            <person name="Morin E."/>
            <person name="Kohler A."/>
            <person name="Barry K."/>
            <person name="LaButti K."/>
            <person name="Morin E."/>
            <person name="Salamov A."/>
            <person name="Lipzen A."/>
            <person name="Mereny Z."/>
            <person name="Hegedus B."/>
            <person name="Baldrian P."/>
            <person name="Stursova M."/>
            <person name="Weitz H."/>
            <person name="Taylor A."/>
            <person name="Grigoriev I.V."/>
            <person name="Nagy L.G."/>
            <person name="Martin F."/>
            <person name="Kauserud H."/>
        </authorList>
    </citation>
    <scope>NUCLEOTIDE SEQUENCE</scope>
    <source>
        <strain evidence="10">CBHHK002</strain>
    </source>
</reference>
<keyword evidence="11" id="KW-1185">Reference proteome</keyword>
<gene>
    <name evidence="10" type="ORF">DFH08DRAFT_1039792</name>
</gene>
<name>A0AAD7EEL8_9AGAR</name>
<dbReference type="InterPro" id="IPR022105">
    <property type="entry name" value="DUF3645"/>
</dbReference>
<evidence type="ECO:0000256" key="5">
    <source>
        <dbReference type="ARBA" id="ARBA00022801"/>
    </source>
</evidence>
<feature type="region of interest" description="Disordered" evidence="7">
    <location>
        <begin position="2078"/>
        <end position="2111"/>
    </location>
</feature>
<proteinExistence type="predicted"/>
<dbReference type="Gene3D" id="3.40.50.300">
    <property type="entry name" value="P-loop containing nucleotide triphosphate hydrolases"/>
    <property type="match status" value="1"/>
</dbReference>
<keyword evidence="5" id="KW-0378">Hydrolase</keyword>
<dbReference type="EMBL" id="JARIHO010000061">
    <property type="protein sequence ID" value="KAJ7315590.1"/>
    <property type="molecule type" value="Genomic_DNA"/>
</dbReference>
<keyword evidence="6" id="KW-0788">Thiol protease</keyword>
<dbReference type="GO" id="GO:0004843">
    <property type="term" value="F:cysteine-type deubiquitinase activity"/>
    <property type="evidence" value="ECO:0007669"/>
    <property type="project" value="UniProtKB-EC"/>
</dbReference>
<dbReference type="InterPro" id="IPR022099">
    <property type="entry name" value="DUF3638"/>
</dbReference>
<dbReference type="PANTHER" id="PTHR13367">
    <property type="entry name" value="UBIQUITIN THIOESTERASE"/>
    <property type="match status" value="1"/>
</dbReference>
<feature type="compositionally biased region" description="Basic and acidic residues" evidence="7">
    <location>
        <begin position="2085"/>
        <end position="2098"/>
    </location>
</feature>
<evidence type="ECO:0000256" key="7">
    <source>
        <dbReference type="SAM" id="MobiDB-lite"/>
    </source>
</evidence>
<dbReference type="Pfam" id="PF12359">
    <property type="entry name" value="DUF3645"/>
    <property type="match status" value="1"/>
</dbReference>
<evidence type="ECO:0000256" key="2">
    <source>
        <dbReference type="ARBA" id="ARBA00012759"/>
    </source>
</evidence>
<accession>A0AAD7EEL8</accession>
<feature type="domain" description="DUF3638" evidence="8">
    <location>
        <begin position="1288"/>
        <end position="1512"/>
    </location>
</feature>
<evidence type="ECO:0000256" key="6">
    <source>
        <dbReference type="ARBA" id="ARBA00022807"/>
    </source>
</evidence>
<dbReference type="PANTHER" id="PTHR13367:SF33">
    <property type="entry name" value="P-LOOP CONTAINING NUCLEOSIDE TRIPHOSPHATE HYDROLASE PROTEIN"/>
    <property type="match status" value="1"/>
</dbReference>
<dbReference type="InterPro" id="IPR027417">
    <property type="entry name" value="P-loop_NTPase"/>
</dbReference>
<dbReference type="InterPro" id="IPR051346">
    <property type="entry name" value="OTU_Deubiquitinase"/>
</dbReference>
<comment type="caution">
    <text evidence="10">The sequence shown here is derived from an EMBL/GenBank/DDBJ whole genome shotgun (WGS) entry which is preliminary data.</text>
</comment>
<evidence type="ECO:0000256" key="3">
    <source>
        <dbReference type="ARBA" id="ARBA00022670"/>
    </source>
</evidence>
<evidence type="ECO:0000259" key="9">
    <source>
        <dbReference type="Pfam" id="PF12359"/>
    </source>
</evidence>
<dbReference type="SUPFAM" id="SSF52540">
    <property type="entry name" value="P-loop containing nucleoside triphosphate hydrolases"/>
    <property type="match status" value="1"/>
</dbReference>
<keyword evidence="3" id="KW-0645">Protease</keyword>
<organism evidence="10 11">
    <name type="scientific">Mycena albidolilacea</name>
    <dbReference type="NCBI Taxonomy" id="1033008"/>
    <lineage>
        <taxon>Eukaryota</taxon>
        <taxon>Fungi</taxon>
        <taxon>Dikarya</taxon>
        <taxon>Basidiomycota</taxon>
        <taxon>Agaricomycotina</taxon>
        <taxon>Agaricomycetes</taxon>
        <taxon>Agaricomycetidae</taxon>
        <taxon>Agaricales</taxon>
        <taxon>Marasmiineae</taxon>
        <taxon>Mycenaceae</taxon>
        <taxon>Mycena</taxon>
    </lineage>
</organism>
<evidence type="ECO:0000259" key="8">
    <source>
        <dbReference type="Pfam" id="PF12340"/>
    </source>
</evidence>
<evidence type="ECO:0000313" key="10">
    <source>
        <dbReference type="EMBL" id="KAJ7315590.1"/>
    </source>
</evidence>
<dbReference type="GO" id="GO:0006508">
    <property type="term" value="P:proteolysis"/>
    <property type="evidence" value="ECO:0007669"/>
    <property type="project" value="UniProtKB-KW"/>
</dbReference>
<evidence type="ECO:0000256" key="4">
    <source>
        <dbReference type="ARBA" id="ARBA00022786"/>
    </source>
</evidence>
<dbReference type="Proteomes" id="UP001218218">
    <property type="component" value="Unassembled WGS sequence"/>
</dbReference>
<evidence type="ECO:0000313" key="11">
    <source>
        <dbReference type="Proteomes" id="UP001218218"/>
    </source>
</evidence>
<dbReference type="Pfam" id="PF12340">
    <property type="entry name" value="DUF3638"/>
    <property type="match status" value="1"/>
</dbReference>
<dbReference type="EC" id="3.4.19.12" evidence="2"/>
<comment type="catalytic activity">
    <reaction evidence="1">
        <text>Thiol-dependent hydrolysis of ester, thioester, amide, peptide and isopeptide bonds formed by the C-terminal Gly of ubiquitin (a 76-residue protein attached to proteins as an intracellular targeting signal).</text>
        <dbReference type="EC" id="3.4.19.12"/>
    </reaction>
</comment>
<evidence type="ECO:0000256" key="1">
    <source>
        <dbReference type="ARBA" id="ARBA00000707"/>
    </source>
</evidence>